<feature type="domain" description="Recombinase" evidence="3">
    <location>
        <begin position="138"/>
        <end position="272"/>
    </location>
</feature>
<sequence length="508" mass="56592">MHYPNTSDDTRLGGYRGGFADNNLSAAKAGTKRPAWEAVERLALSGAVNSIVAYAPDRIHRQPHEMLAFIKRVRDAGNPLKLHFVTSSDADFNSIDGRVMAGIGSILGGAETERMTQRIRDKKKTHAEDGRWNGGRVPIGYMAIPNDEAVTGFGGKLRLVPHPVAGPEVVRVIDDYLSGESLMKCLKRFREVTGEQREYTSFKVSLASPSIAGLRMHLSQEVRGNRRTNELVTTPSLLENEAGFHPGTWEPLISEKKWRAFRDKLINTSDRKRGKRPTLSLLGGMVFCMNCGGPMGYDGIKYKVDGDPESGIHRYPNYRCSDSNHGCGKMRIGAVKLEEFIVDEFVKMLNRVVPDEQLQRINDNAAEIVALETRIQKVTDDLLRAYKDLRDDVITTDVYNAVRATDEATKKRLQDELSDLRLSNVDFENLMSLNEVFNGLSVSKKNARLRIVIDRIAVRKAPPMVGIKNILNPHRLKVVWRVNGGLTETWGSLTSAGTPLLVSRDPLA</sequence>
<dbReference type="InterPro" id="IPR011109">
    <property type="entry name" value="DNA_bind_recombinase_dom"/>
</dbReference>
<dbReference type="InterPro" id="IPR025827">
    <property type="entry name" value="Zn_ribbon_recom_dom"/>
</dbReference>
<dbReference type="InterPro" id="IPR050639">
    <property type="entry name" value="SSR_resolvase"/>
</dbReference>
<evidence type="ECO:0000313" key="4">
    <source>
        <dbReference type="EMBL" id="SDT42647.1"/>
    </source>
</evidence>
<reference evidence="5" key="1">
    <citation type="submission" date="2016-10" db="EMBL/GenBank/DDBJ databases">
        <authorList>
            <person name="Varghese N."/>
            <person name="Submissions S."/>
        </authorList>
    </citation>
    <scope>NUCLEOTIDE SEQUENCE [LARGE SCALE GENOMIC DNA]</scope>
    <source>
        <strain evidence="5">IMMIB L-1606</strain>
    </source>
</reference>
<dbReference type="EMBL" id="LT629779">
    <property type="protein sequence ID" value="SDT42647.1"/>
    <property type="molecule type" value="Genomic_DNA"/>
</dbReference>
<accession>A0A1H2A9U4</accession>
<protein>
    <submittedName>
        <fullName evidence="4">Recombinase zinc beta ribbon domain-containing protein</fullName>
    </submittedName>
</protein>
<evidence type="ECO:0000256" key="2">
    <source>
        <dbReference type="ARBA" id="ARBA00023172"/>
    </source>
</evidence>
<keyword evidence="1" id="KW-0238">DNA-binding</keyword>
<dbReference type="Pfam" id="PF13408">
    <property type="entry name" value="Zn_ribbon_recom"/>
    <property type="match status" value="1"/>
</dbReference>
<dbReference type="InterPro" id="IPR036162">
    <property type="entry name" value="Resolvase-like_N_sf"/>
</dbReference>
<dbReference type="InterPro" id="IPR006119">
    <property type="entry name" value="Resolv_N"/>
</dbReference>
<dbReference type="SUPFAM" id="SSF53041">
    <property type="entry name" value="Resolvase-like"/>
    <property type="match status" value="1"/>
</dbReference>
<evidence type="ECO:0000256" key="1">
    <source>
        <dbReference type="ARBA" id="ARBA00023125"/>
    </source>
</evidence>
<keyword evidence="2" id="KW-0233">DNA recombination</keyword>
<dbReference type="SMART" id="SM00857">
    <property type="entry name" value="Resolvase"/>
    <property type="match status" value="1"/>
</dbReference>
<dbReference type="Pfam" id="PF00239">
    <property type="entry name" value="Resolvase"/>
    <property type="match status" value="1"/>
</dbReference>
<dbReference type="Gene3D" id="3.90.1750.20">
    <property type="entry name" value="Putative Large Serine Recombinase, Chain B, Domain 2"/>
    <property type="match status" value="1"/>
</dbReference>
<name>A0A1H2A9U4_9MICC</name>
<dbReference type="Proteomes" id="UP000198751">
    <property type="component" value="Chromosome I"/>
</dbReference>
<keyword evidence="5" id="KW-1185">Reference proteome</keyword>
<proteinExistence type="predicted"/>
<gene>
    <name evidence="4" type="ORF">SAMN04489743_2863</name>
</gene>
<dbReference type="Gene3D" id="3.40.50.1390">
    <property type="entry name" value="Resolvase, N-terminal catalytic domain"/>
    <property type="match status" value="1"/>
</dbReference>
<dbReference type="AlphaFoldDB" id="A0A1H2A9U4"/>
<dbReference type="GO" id="GO:0003677">
    <property type="term" value="F:DNA binding"/>
    <property type="evidence" value="ECO:0007669"/>
    <property type="project" value="UniProtKB-KW"/>
</dbReference>
<dbReference type="PROSITE" id="PS51737">
    <property type="entry name" value="RECOMBINASE_DNA_BIND"/>
    <property type="match status" value="1"/>
</dbReference>
<dbReference type="InterPro" id="IPR038109">
    <property type="entry name" value="DNA_bind_recomb_sf"/>
</dbReference>
<dbReference type="GO" id="GO:0000150">
    <property type="term" value="F:DNA strand exchange activity"/>
    <property type="evidence" value="ECO:0007669"/>
    <property type="project" value="InterPro"/>
</dbReference>
<evidence type="ECO:0000313" key="5">
    <source>
        <dbReference type="Proteomes" id="UP000198751"/>
    </source>
</evidence>
<dbReference type="PANTHER" id="PTHR30461:SF2">
    <property type="entry name" value="SERINE RECOMBINASE PINE-RELATED"/>
    <property type="match status" value="1"/>
</dbReference>
<organism evidence="4 5">
    <name type="scientific">Pseudarthrobacter equi</name>
    <dbReference type="NCBI Taxonomy" id="728066"/>
    <lineage>
        <taxon>Bacteria</taxon>
        <taxon>Bacillati</taxon>
        <taxon>Actinomycetota</taxon>
        <taxon>Actinomycetes</taxon>
        <taxon>Micrococcales</taxon>
        <taxon>Micrococcaceae</taxon>
        <taxon>Pseudarthrobacter</taxon>
    </lineage>
</organism>
<evidence type="ECO:0000259" key="3">
    <source>
        <dbReference type="PROSITE" id="PS51737"/>
    </source>
</evidence>
<dbReference type="PANTHER" id="PTHR30461">
    <property type="entry name" value="DNA-INVERTASE FROM LAMBDOID PROPHAGE"/>
    <property type="match status" value="1"/>
</dbReference>